<dbReference type="InterPro" id="IPR027417">
    <property type="entry name" value="P-loop_NTPase"/>
</dbReference>
<dbReference type="EMBL" id="SLXU01000018">
    <property type="protein sequence ID" value="TCP58722.1"/>
    <property type="molecule type" value="Genomic_DNA"/>
</dbReference>
<organism evidence="1 2">
    <name type="scientific">Rhodovulum bhavnagarense</name>
    <dbReference type="NCBI Taxonomy" id="992286"/>
    <lineage>
        <taxon>Bacteria</taxon>
        <taxon>Pseudomonadati</taxon>
        <taxon>Pseudomonadota</taxon>
        <taxon>Alphaproteobacteria</taxon>
        <taxon>Rhodobacterales</taxon>
        <taxon>Paracoccaceae</taxon>
        <taxon>Rhodovulum</taxon>
    </lineage>
</organism>
<dbReference type="Proteomes" id="UP000295050">
    <property type="component" value="Unassembled WGS sequence"/>
</dbReference>
<protein>
    <recommendedName>
        <fullName evidence="3">LPS sulfotransferase NodH</fullName>
    </recommendedName>
</protein>
<comment type="caution">
    <text evidence="1">The sequence shown here is derived from an EMBL/GenBank/DDBJ whole genome shotgun (WGS) entry which is preliminary data.</text>
</comment>
<gene>
    <name evidence="1" type="ORF">EV663_11852</name>
</gene>
<dbReference type="RefSeq" id="WP_243697970.1">
    <property type="nucleotide sequence ID" value="NZ_SLXU01000018.1"/>
</dbReference>
<dbReference type="SUPFAM" id="SSF52540">
    <property type="entry name" value="P-loop containing nucleoside triphosphate hydrolases"/>
    <property type="match status" value="1"/>
</dbReference>
<dbReference type="AlphaFoldDB" id="A0A4R2R6P0"/>
<evidence type="ECO:0000313" key="2">
    <source>
        <dbReference type="Proteomes" id="UP000295050"/>
    </source>
</evidence>
<name>A0A4R2R6P0_9RHOB</name>
<dbReference type="Gene3D" id="3.40.50.300">
    <property type="entry name" value="P-loop containing nucleotide triphosphate hydrolases"/>
    <property type="match status" value="1"/>
</dbReference>
<evidence type="ECO:0000313" key="1">
    <source>
        <dbReference type="EMBL" id="TCP58722.1"/>
    </source>
</evidence>
<proteinExistence type="predicted"/>
<keyword evidence="2" id="KW-1185">Reference proteome</keyword>
<reference evidence="1 2" key="1">
    <citation type="submission" date="2019-03" db="EMBL/GenBank/DDBJ databases">
        <title>Genomic Encyclopedia of Type Strains, Phase IV (KMG-IV): sequencing the most valuable type-strain genomes for metagenomic binning, comparative biology and taxonomic classification.</title>
        <authorList>
            <person name="Goeker M."/>
        </authorList>
    </citation>
    <scope>NUCLEOTIDE SEQUENCE [LARGE SCALE GENOMIC DNA]</scope>
    <source>
        <strain evidence="1 2">DSM 24766</strain>
    </source>
</reference>
<accession>A0A4R2R6P0</accession>
<sequence>MSDPRTFDSFVIFAEMRTGSNFLEENLNSVPGLHCYGEVFNPHFVGHKDQRAMLGVTQEQRDADPARLLAAMRRDGAALPGFRYFHDHDPRVLDRVLDDRRCAKIVLTRNPAESYVSRKIAGETGQWRLTDMKHSRSARVRFDAAEFGAFLDSIQGFQLRLLRGLQIRGQTAFYIGYEDIAELDVLNGLLAFLGVEARLDAVSAKLKKQNPEPLSEKVTNFDEMEQALAGLDLFELSRTPNFEPRRGPAVTSYVAAPDSALLFLPIRGGPVGQVEAWLGALDGKAMDEVRRDFTQKSLRQWKRRHPGHRCFTVVSHPLVRAHRAFCTHILPTGGACFPQIRETLRQTYGLPLPVGDPGPGYDAGAHRAAFLAFLRFLKGHLGGQTALRVDASWASQSSILAGMAQVVMPDMVLRAERLGPELAFLAAGIGLPAPELAQADPDGPVPLADIYDQEIEAAARDAYQRDYLAFGYRAWCG</sequence>
<evidence type="ECO:0008006" key="3">
    <source>
        <dbReference type="Google" id="ProtNLM"/>
    </source>
</evidence>